<feature type="compositionally biased region" description="Basic residues" evidence="1">
    <location>
        <begin position="474"/>
        <end position="491"/>
    </location>
</feature>
<feature type="region of interest" description="Disordered" evidence="1">
    <location>
        <begin position="119"/>
        <end position="181"/>
    </location>
</feature>
<dbReference type="RefSeq" id="XP_013429661.1">
    <property type="nucleotide sequence ID" value="XM_013574207.1"/>
</dbReference>
<feature type="compositionally biased region" description="Low complexity" evidence="1">
    <location>
        <begin position="66"/>
        <end position="89"/>
    </location>
</feature>
<feature type="compositionally biased region" description="Polar residues" evidence="1">
    <location>
        <begin position="35"/>
        <end position="65"/>
    </location>
</feature>
<name>A0A074WUU5_9PEZI</name>
<accession>A0A074WUU5</accession>
<dbReference type="EMBL" id="KL584705">
    <property type="protein sequence ID" value="KEQ75319.1"/>
    <property type="molecule type" value="Genomic_DNA"/>
</dbReference>
<feature type="compositionally biased region" description="Low complexity" evidence="1">
    <location>
        <begin position="167"/>
        <end position="181"/>
    </location>
</feature>
<dbReference type="HOGENOM" id="CLU_555450_0_0_1"/>
<feature type="region of interest" description="Disordered" evidence="1">
    <location>
        <begin position="1"/>
        <end position="102"/>
    </location>
</feature>
<proteinExistence type="predicted"/>
<feature type="region of interest" description="Disordered" evidence="1">
    <location>
        <begin position="243"/>
        <end position="276"/>
    </location>
</feature>
<feature type="region of interest" description="Disordered" evidence="1">
    <location>
        <begin position="431"/>
        <end position="491"/>
    </location>
</feature>
<reference evidence="2 3" key="1">
    <citation type="journal article" date="2014" name="BMC Genomics">
        <title>Genome sequencing of four Aureobasidium pullulans varieties: biotechnological potential, stress tolerance, and description of new species.</title>
        <authorList>
            <person name="Gostin Ar C."/>
            <person name="Ohm R.A."/>
            <person name="Kogej T."/>
            <person name="Sonjak S."/>
            <person name="Turk M."/>
            <person name="Zajc J."/>
            <person name="Zalar P."/>
            <person name="Grube M."/>
            <person name="Sun H."/>
            <person name="Han J."/>
            <person name="Sharma A."/>
            <person name="Chiniquy J."/>
            <person name="Ngan C.Y."/>
            <person name="Lipzen A."/>
            <person name="Barry K."/>
            <person name="Grigoriev I.V."/>
            <person name="Gunde-Cimerman N."/>
        </authorList>
    </citation>
    <scope>NUCLEOTIDE SEQUENCE [LARGE SCALE GENOMIC DNA]</scope>
    <source>
        <strain evidence="2 3">CBS 147.97</strain>
    </source>
</reference>
<dbReference type="GeneID" id="25413248"/>
<feature type="compositionally biased region" description="Basic and acidic residues" evidence="1">
    <location>
        <begin position="91"/>
        <end position="100"/>
    </location>
</feature>
<sequence length="491" mass="54213">MPSPRNSRFIENFDDSSESPSPESNSTAPFPDCTSGFSLPTQIIQQFSAMGLRNTSPRGSDHNNGTTSQPQSPVQVQTPTQPQAPATTQHSKSEAADVRSMKSSTMLVDDLILSLELGTDKTSNQPSSGATPPQIQINSESQPARDGEDLPEELNDGIDGQSEPESETSASSSSSKQGTSTLYRTGARSLHWYRALRGGQNTTGSRSKVVLRENVINPVHQQRPPGVLCLLIALVRRRARTNSRPPSAYSVLLTTQQPDSSDMTDRQSDSEQNEPINPVRLKSIDFIKTAVDDFFEDIQTERGIHPDTLTENFNALHQHLQHFRKVRDATARKFQRCYSSHARTKTSPADCDDCHMYLAQIEHGYTGACANIMSMMTELRKGIWTSVMKANFHREIEESVNTLARGGLFVHDVNLQRLEETKGMLQSLEDDAEAAKGWPQVSLNDAPPEDGQASKKTKEDEDTGNDGTKSSQVKSKKGKSKEQKKKKKGKR</sequence>
<evidence type="ECO:0000313" key="2">
    <source>
        <dbReference type="EMBL" id="KEQ75319.1"/>
    </source>
</evidence>
<protein>
    <submittedName>
        <fullName evidence="2">Uncharacterized protein</fullName>
    </submittedName>
</protein>
<organism evidence="2 3">
    <name type="scientific">Aureobasidium namibiae CBS 147.97</name>
    <dbReference type="NCBI Taxonomy" id="1043004"/>
    <lineage>
        <taxon>Eukaryota</taxon>
        <taxon>Fungi</taxon>
        <taxon>Dikarya</taxon>
        <taxon>Ascomycota</taxon>
        <taxon>Pezizomycotina</taxon>
        <taxon>Dothideomycetes</taxon>
        <taxon>Dothideomycetidae</taxon>
        <taxon>Dothideales</taxon>
        <taxon>Saccotheciaceae</taxon>
        <taxon>Aureobasidium</taxon>
    </lineage>
</organism>
<evidence type="ECO:0000256" key="1">
    <source>
        <dbReference type="SAM" id="MobiDB-lite"/>
    </source>
</evidence>
<dbReference type="Proteomes" id="UP000027730">
    <property type="component" value="Unassembled WGS sequence"/>
</dbReference>
<gene>
    <name evidence="2" type="ORF">M436DRAFT_61734</name>
</gene>
<feature type="compositionally biased region" description="Polar residues" evidence="1">
    <location>
        <begin position="120"/>
        <end position="142"/>
    </location>
</feature>
<dbReference type="AlphaFoldDB" id="A0A074WUU5"/>
<feature type="compositionally biased region" description="Polar residues" evidence="1">
    <location>
        <begin position="252"/>
        <end position="261"/>
    </location>
</feature>
<feature type="compositionally biased region" description="Acidic residues" evidence="1">
    <location>
        <begin position="149"/>
        <end position="166"/>
    </location>
</feature>
<keyword evidence="3" id="KW-1185">Reference proteome</keyword>
<evidence type="ECO:0000313" key="3">
    <source>
        <dbReference type="Proteomes" id="UP000027730"/>
    </source>
</evidence>